<dbReference type="SUPFAM" id="SSF81324">
    <property type="entry name" value="Voltage-gated potassium channels"/>
    <property type="match status" value="1"/>
</dbReference>
<protein>
    <recommendedName>
        <fullName evidence="2">Potassium channel domain-containing protein</fullName>
    </recommendedName>
</protein>
<dbReference type="EMBL" id="NFZW01000025">
    <property type="protein sequence ID" value="RFA32855.1"/>
    <property type="molecule type" value="Genomic_DNA"/>
</dbReference>
<keyword evidence="1" id="KW-0472">Membrane</keyword>
<keyword evidence="1" id="KW-0812">Transmembrane</keyword>
<evidence type="ECO:0000259" key="2">
    <source>
        <dbReference type="Pfam" id="PF07885"/>
    </source>
</evidence>
<proteinExistence type="predicted"/>
<keyword evidence="1" id="KW-1133">Transmembrane helix</keyword>
<sequence>MTEVLLAAIVGFLITLVIQVYAAAIVLRCMPSLLARFPHSFLGGIGILATAVLILFAASFLQIVIWATLFLFSDNFESFRNAVYHSAVNFSTLGYGDIVMTGYWKLLGPLEAVNGVLMLGLSAAILSSVLQRITDRIVSLKE</sequence>
<feature type="domain" description="Potassium channel" evidence="2">
    <location>
        <begin position="63"/>
        <end position="131"/>
    </location>
</feature>
<accession>A0A3E0WLP2</accession>
<keyword evidence="4" id="KW-1185">Reference proteome</keyword>
<feature type="transmembrane region" description="Helical" evidence="1">
    <location>
        <begin position="112"/>
        <end position="130"/>
    </location>
</feature>
<evidence type="ECO:0000313" key="4">
    <source>
        <dbReference type="Proteomes" id="UP000256763"/>
    </source>
</evidence>
<gene>
    <name evidence="3" type="ORF">CAL65_18850</name>
</gene>
<reference evidence="4" key="1">
    <citation type="submission" date="2017-05" db="EMBL/GenBank/DDBJ databases">
        <authorList>
            <person name="Sharma S."/>
            <person name="Sidhu C."/>
            <person name="Pinnaka A.K."/>
        </authorList>
    </citation>
    <scope>NUCLEOTIDE SEQUENCE [LARGE SCALE GENOMIC DNA]</scope>
    <source>
        <strain evidence="4">AK93</strain>
    </source>
</reference>
<dbReference type="AlphaFoldDB" id="A0A3E0WLP2"/>
<name>A0A3E0WLP2_9GAMM</name>
<evidence type="ECO:0000313" key="3">
    <source>
        <dbReference type="EMBL" id="RFA32855.1"/>
    </source>
</evidence>
<organism evidence="3 4">
    <name type="scientific">Alkalilimnicola ehrlichii</name>
    <dbReference type="NCBI Taxonomy" id="351052"/>
    <lineage>
        <taxon>Bacteria</taxon>
        <taxon>Pseudomonadati</taxon>
        <taxon>Pseudomonadota</taxon>
        <taxon>Gammaproteobacteria</taxon>
        <taxon>Chromatiales</taxon>
        <taxon>Ectothiorhodospiraceae</taxon>
        <taxon>Alkalilimnicola</taxon>
    </lineage>
</organism>
<evidence type="ECO:0000256" key="1">
    <source>
        <dbReference type="SAM" id="Phobius"/>
    </source>
</evidence>
<dbReference type="Pfam" id="PF07885">
    <property type="entry name" value="Ion_trans_2"/>
    <property type="match status" value="1"/>
</dbReference>
<dbReference type="RefSeq" id="WP_220348834.1">
    <property type="nucleotide sequence ID" value="NZ_NFZV01000026.1"/>
</dbReference>
<feature type="transmembrane region" description="Helical" evidence="1">
    <location>
        <begin position="41"/>
        <end position="72"/>
    </location>
</feature>
<dbReference type="Gene3D" id="1.10.287.70">
    <property type="match status" value="1"/>
</dbReference>
<feature type="transmembrane region" description="Helical" evidence="1">
    <location>
        <begin position="6"/>
        <end position="29"/>
    </location>
</feature>
<dbReference type="InterPro" id="IPR013099">
    <property type="entry name" value="K_chnl_dom"/>
</dbReference>
<comment type="caution">
    <text evidence="3">The sequence shown here is derived from an EMBL/GenBank/DDBJ whole genome shotgun (WGS) entry which is preliminary data.</text>
</comment>
<dbReference type="Proteomes" id="UP000256763">
    <property type="component" value="Unassembled WGS sequence"/>
</dbReference>